<evidence type="ECO:0000256" key="1">
    <source>
        <dbReference type="SAM" id="MobiDB-lite"/>
    </source>
</evidence>
<keyword evidence="3" id="KW-1185">Reference proteome</keyword>
<feature type="region of interest" description="Disordered" evidence="1">
    <location>
        <begin position="1"/>
        <end position="42"/>
    </location>
</feature>
<proteinExistence type="predicted"/>
<dbReference type="Proteomes" id="UP000003653">
    <property type="component" value="Unassembled WGS sequence"/>
</dbReference>
<sequence>MSGLSGAHWLQRGDFTRPPPIHDSGGAPTLGPAPLHDTCDVNRGPRAPFHTSHCCHFDNRRC</sequence>
<dbReference type="HOGENOM" id="CLU_2899385_0_0_11"/>
<reference evidence="2 3" key="1">
    <citation type="submission" date="2010-04" db="EMBL/GenBank/DDBJ databases">
        <authorList>
            <person name="Muzny D."/>
            <person name="Qin X."/>
            <person name="Deng J."/>
            <person name="Jiang H."/>
            <person name="Liu Y."/>
            <person name="Qu J."/>
            <person name="Song X.-Z."/>
            <person name="Zhang L."/>
            <person name="Thornton R."/>
            <person name="Coyle M."/>
            <person name="Francisco L."/>
            <person name="Jackson L."/>
            <person name="Javaid M."/>
            <person name="Korchina V."/>
            <person name="Kovar C."/>
            <person name="Mata R."/>
            <person name="Mathew T."/>
            <person name="Ngo R."/>
            <person name="Nguyen L."/>
            <person name="Nguyen N."/>
            <person name="Okwuonu G."/>
            <person name="Ongeri F."/>
            <person name="Pham C."/>
            <person name="Simmons D."/>
            <person name="Wilczek-Boney K."/>
            <person name="Hale W."/>
            <person name="Jakkamsetti A."/>
            <person name="Pham P."/>
            <person name="Ruth R."/>
            <person name="San Lucas F."/>
            <person name="Warren J."/>
            <person name="Zhang J."/>
            <person name="Zhao Z."/>
            <person name="Zhou C."/>
            <person name="Zhu D."/>
            <person name="Lee S."/>
            <person name="Bess C."/>
            <person name="Blankenburg K."/>
            <person name="Forbes L."/>
            <person name="Fu Q."/>
            <person name="Gubbala S."/>
            <person name="Hirani K."/>
            <person name="Jayaseelan J.C."/>
            <person name="Lara F."/>
            <person name="Munidasa M."/>
            <person name="Palculict T."/>
            <person name="Patil S."/>
            <person name="Pu L.-L."/>
            <person name="Saada N."/>
            <person name="Tang L."/>
            <person name="Weissenberger G."/>
            <person name="Zhu Y."/>
            <person name="Hemphill L."/>
            <person name="Shang Y."/>
            <person name="Youmans B."/>
            <person name="Ayvaz T."/>
            <person name="Ross M."/>
            <person name="Santibanez J."/>
            <person name="Aqrawi P."/>
            <person name="Gross S."/>
            <person name="Joshi V."/>
            <person name="Fowler G."/>
            <person name="Nazareth L."/>
            <person name="Reid J."/>
            <person name="Worley K."/>
            <person name="Petrosino J."/>
            <person name="Highlander S."/>
            <person name="Gibbs R."/>
        </authorList>
    </citation>
    <scope>NUCLEOTIDE SEQUENCE [LARGE SCALE GENOMIC DNA]</scope>
    <source>
        <strain evidence="2 3">ATCC BAA-614</strain>
    </source>
</reference>
<organism evidence="2 3">
    <name type="scientific">Mycobacterium parascrofulaceum ATCC BAA-614</name>
    <dbReference type="NCBI Taxonomy" id="525368"/>
    <lineage>
        <taxon>Bacteria</taxon>
        <taxon>Bacillati</taxon>
        <taxon>Actinomycetota</taxon>
        <taxon>Actinomycetes</taxon>
        <taxon>Mycobacteriales</taxon>
        <taxon>Mycobacteriaceae</taxon>
        <taxon>Mycobacterium</taxon>
        <taxon>Mycobacterium simiae complex</taxon>
    </lineage>
</organism>
<protein>
    <submittedName>
        <fullName evidence="2">Uncharacterized protein</fullName>
    </submittedName>
</protein>
<comment type="caution">
    <text evidence="2">The sequence shown here is derived from an EMBL/GenBank/DDBJ whole genome shotgun (WGS) entry which is preliminary data.</text>
</comment>
<gene>
    <name evidence="2" type="ORF">HMPREF0591_0461</name>
</gene>
<dbReference type="AlphaFoldDB" id="D5P2R7"/>
<dbReference type="EMBL" id="ADNV01000064">
    <property type="protein sequence ID" value="EFG79660.1"/>
    <property type="molecule type" value="Genomic_DNA"/>
</dbReference>
<name>D5P2R7_9MYCO</name>
<evidence type="ECO:0000313" key="2">
    <source>
        <dbReference type="EMBL" id="EFG79660.1"/>
    </source>
</evidence>
<evidence type="ECO:0000313" key="3">
    <source>
        <dbReference type="Proteomes" id="UP000003653"/>
    </source>
</evidence>
<accession>D5P2R7</accession>